<reference evidence="1" key="1">
    <citation type="journal article" date="2023" name="Plant J.">
        <title>Genome sequences and population genomics provide insights into the demographic history, inbreeding, and mutation load of two 'living fossil' tree species of Dipteronia.</title>
        <authorList>
            <person name="Feng Y."/>
            <person name="Comes H.P."/>
            <person name="Chen J."/>
            <person name="Zhu S."/>
            <person name="Lu R."/>
            <person name="Zhang X."/>
            <person name="Li P."/>
            <person name="Qiu J."/>
            <person name="Olsen K.M."/>
            <person name="Qiu Y."/>
        </authorList>
    </citation>
    <scope>NUCLEOTIDE SEQUENCE</scope>
    <source>
        <strain evidence="1">KIB01</strain>
    </source>
</reference>
<dbReference type="Proteomes" id="UP001280121">
    <property type="component" value="Unassembled WGS sequence"/>
</dbReference>
<dbReference type="EMBL" id="JANJYI010000009">
    <property type="protein sequence ID" value="KAK2634105.1"/>
    <property type="molecule type" value="Genomic_DNA"/>
</dbReference>
<evidence type="ECO:0000313" key="1">
    <source>
        <dbReference type="EMBL" id="KAK2634105.1"/>
    </source>
</evidence>
<protein>
    <submittedName>
        <fullName evidence="1">Uncharacterized protein</fullName>
    </submittedName>
</protein>
<evidence type="ECO:0000313" key="2">
    <source>
        <dbReference type="Proteomes" id="UP001280121"/>
    </source>
</evidence>
<keyword evidence="2" id="KW-1185">Reference proteome</keyword>
<organism evidence="1 2">
    <name type="scientific">Dipteronia dyeriana</name>
    <dbReference type="NCBI Taxonomy" id="168575"/>
    <lineage>
        <taxon>Eukaryota</taxon>
        <taxon>Viridiplantae</taxon>
        <taxon>Streptophyta</taxon>
        <taxon>Embryophyta</taxon>
        <taxon>Tracheophyta</taxon>
        <taxon>Spermatophyta</taxon>
        <taxon>Magnoliopsida</taxon>
        <taxon>eudicotyledons</taxon>
        <taxon>Gunneridae</taxon>
        <taxon>Pentapetalae</taxon>
        <taxon>rosids</taxon>
        <taxon>malvids</taxon>
        <taxon>Sapindales</taxon>
        <taxon>Sapindaceae</taxon>
        <taxon>Hippocastanoideae</taxon>
        <taxon>Acereae</taxon>
        <taxon>Dipteronia</taxon>
    </lineage>
</organism>
<name>A0AAD9TE75_9ROSI</name>
<comment type="caution">
    <text evidence="1">The sequence shown here is derived from an EMBL/GenBank/DDBJ whole genome shotgun (WGS) entry which is preliminary data.</text>
</comment>
<proteinExistence type="predicted"/>
<dbReference type="AlphaFoldDB" id="A0AAD9TE75"/>
<accession>A0AAD9TE75</accession>
<sequence>MHQKKNKETEASNLIQYFDHGNNIYGLNKTKLKTLIWFVGEKCKEIKRRIAYYEHIHVSHSSFMLAPHLPFITHISDQDLMLVLGRMAPNIRENTIRSDDNHHGKATPEFTDRVSWFNYMLNDNVAKSIILVKTDHMAELGAFNQPLVVFRNYKSNFNSFGMMKVLWGMGKLVALEISKSQTGAQGAECGGRKQKSLTQYILTETNRVHINIFRAPSGVLYLMGCAKVE</sequence>
<gene>
    <name evidence="1" type="ORF">Ddye_028897</name>
</gene>